<dbReference type="NCBIfam" id="NF001030">
    <property type="entry name" value="PRK00110.1"/>
    <property type="match status" value="1"/>
</dbReference>
<dbReference type="Gene3D" id="1.10.10.200">
    <property type="match status" value="1"/>
</dbReference>
<dbReference type="Pfam" id="PF01709">
    <property type="entry name" value="Transcrip_reg"/>
    <property type="match status" value="1"/>
</dbReference>
<dbReference type="Proteomes" id="UP000033930">
    <property type="component" value="Unassembled WGS sequence"/>
</dbReference>
<dbReference type="GO" id="GO:0003677">
    <property type="term" value="F:DNA binding"/>
    <property type="evidence" value="ECO:0007669"/>
    <property type="project" value="UniProtKB-UniRule"/>
</dbReference>
<dbReference type="SUPFAM" id="SSF75625">
    <property type="entry name" value="YebC-like"/>
    <property type="match status" value="1"/>
</dbReference>
<dbReference type="Pfam" id="PF20772">
    <property type="entry name" value="TACO1_YebC_N"/>
    <property type="match status" value="1"/>
</dbReference>
<accession>A0A0G0VKC2</accession>
<evidence type="ECO:0000313" key="7">
    <source>
        <dbReference type="EMBL" id="KKS00082.1"/>
    </source>
</evidence>
<keyword evidence="4" id="KW-0238">DNA-binding</keyword>
<dbReference type="InterPro" id="IPR048300">
    <property type="entry name" value="TACO1_YebC-like_2nd/3rd_dom"/>
</dbReference>
<evidence type="ECO:0000256" key="4">
    <source>
        <dbReference type="HAMAP-Rule" id="MF_00693"/>
    </source>
</evidence>
<dbReference type="PANTHER" id="PTHR12532:SF0">
    <property type="entry name" value="TRANSLATIONAL ACTIVATOR OF CYTOCHROME C OXIDASE 1"/>
    <property type="match status" value="1"/>
</dbReference>
<keyword evidence="2 4" id="KW-0805">Transcription regulation</keyword>
<feature type="domain" description="TACO1/YebC-like second and third" evidence="5">
    <location>
        <begin position="83"/>
        <end position="240"/>
    </location>
</feature>
<dbReference type="GO" id="GO:0006355">
    <property type="term" value="P:regulation of DNA-templated transcription"/>
    <property type="evidence" value="ECO:0007669"/>
    <property type="project" value="UniProtKB-UniRule"/>
</dbReference>
<gene>
    <name evidence="7" type="ORF">UU50_C0001G0065</name>
</gene>
<dbReference type="PATRIC" id="fig|1618983.3.peg.65"/>
<dbReference type="FunFam" id="1.10.10.200:FF:000002">
    <property type="entry name" value="Probable transcriptional regulatory protein CLM62_37755"/>
    <property type="match status" value="1"/>
</dbReference>
<dbReference type="InterPro" id="IPR002876">
    <property type="entry name" value="Transcrip_reg_TACO1-like"/>
</dbReference>
<dbReference type="InterPro" id="IPR026564">
    <property type="entry name" value="Transcrip_reg_TACO1-like_dom3"/>
</dbReference>
<dbReference type="HAMAP" id="MF_00693">
    <property type="entry name" value="Transcrip_reg_TACO1"/>
    <property type="match status" value="1"/>
</dbReference>
<comment type="subcellular location">
    <subcellularLocation>
        <location evidence="4">Cytoplasm</location>
    </subcellularLocation>
</comment>
<dbReference type="EMBL" id="LCAW01000001">
    <property type="protein sequence ID" value="KKS00082.1"/>
    <property type="molecule type" value="Genomic_DNA"/>
</dbReference>
<name>A0A0G0VKC2_9BACT</name>
<dbReference type="InterPro" id="IPR017856">
    <property type="entry name" value="Integrase-like_N"/>
</dbReference>
<comment type="caution">
    <text evidence="7">The sequence shown here is derived from an EMBL/GenBank/DDBJ whole genome shotgun (WGS) entry which is preliminary data.</text>
</comment>
<dbReference type="Gene3D" id="3.30.70.980">
    <property type="match status" value="2"/>
</dbReference>
<dbReference type="NCBIfam" id="NF009044">
    <property type="entry name" value="PRK12378.1"/>
    <property type="match status" value="1"/>
</dbReference>
<reference evidence="7 8" key="1">
    <citation type="journal article" date="2015" name="Nature">
        <title>rRNA introns, odd ribosomes, and small enigmatic genomes across a large radiation of phyla.</title>
        <authorList>
            <person name="Brown C.T."/>
            <person name="Hug L.A."/>
            <person name="Thomas B.C."/>
            <person name="Sharon I."/>
            <person name="Castelle C.J."/>
            <person name="Singh A."/>
            <person name="Wilkins M.J."/>
            <person name="Williams K.H."/>
            <person name="Banfield J.F."/>
        </authorList>
    </citation>
    <scope>NUCLEOTIDE SEQUENCE [LARGE SCALE GENOMIC DNA]</scope>
</reference>
<dbReference type="InterPro" id="IPR049083">
    <property type="entry name" value="TACO1_YebC_N"/>
</dbReference>
<organism evidence="7 8">
    <name type="scientific">Candidatus Uhrbacteria bacterium GW2011_GWC1_41_20</name>
    <dbReference type="NCBI Taxonomy" id="1618983"/>
    <lineage>
        <taxon>Bacteria</taxon>
        <taxon>Candidatus Uhriibacteriota</taxon>
    </lineage>
</organism>
<evidence type="ECO:0000256" key="2">
    <source>
        <dbReference type="ARBA" id="ARBA00023015"/>
    </source>
</evidence>
<keyword evidence="4" id="KW-0963">Cytoplasm</keyword>
<dbReference type="InterPro" id="IPR029072">
    <property type="entry name" value="YebC-like"/>
</dbReference>
<dbReference type="NCBIfam" id="TIGR01033">
    <property type="entry name" value="YebC/PmpR family DNA-binding transcriptional regulator"/>
    <property type="match status" value="1"/>
</dbReference>
<keyword evidence="3 4" id="KW-0804">Transcription</keyword>
<protein>
    <recommendedName>
        <fullName evidence="4">Probable transcriptional regulatory protein UU50_C0001G0065</fullName>
    </recommendedName>
</protein>
<dbReference type="GO" id="GO:0005737">
    <property type="term" value="C:cytoplasm"/>
    <property type="evidence" value="ECO:0007669"/>
    <property type="project" value="UniProtKB-SubCell"/>
</dbReference>
<evidence type="ECO:0000259" key="6">
    <source>
        <dbReference type="Pfam" id="PF20772"/>
    </source>
</evidence>
<evidence type="ECO:0000256" key="3">
    <source>
        <dbReference type="ARBA" id="ARBA00023163"/>
    </source>
</evidence>
<evidence type="ECO:0000259" key="5">
    <source>
        <dbReference type="Pfam" id="PF01709"/>
    </source>
</evidence>
<comment type="similarity">
    <text evidence="1 4">Belongs to the TACO1 family.</text>
</comment>
<sequence length="241" mass="26084">MSGHSKWATTKHRKGAVDAKKGKAFSKLAKLISVAAREGADSEMNFTLRLAIDKAKAVNMPKENIERAVARGAGTGGEGNELETVIYEGMAPGGASILVIAVTDNTNRARTNIKTIFNKHGGNIEAKVMWQFEQKGVIRVEDLLALQTQEEKEGLELTLIDAGAEDISYDQDLLTVTCAVQDFKKVSDAVSASGLTIADAGLEYIATDPMEFSGEDLEKLERFTDILEEDEDVDSIFTNVA</sequence>
<dbReference type="AlphaFoldDB" id="A0A0G0VKC2"/>
<evidence type="ECO:0000313" key="8">
    <source>
        <dbReference type="Proteomes" id="UP000033930"/>
    </source>
</evidence>
<feature type="domain" description="TACO1/YebC-like N-terminal" evidence="6">
    <location>
        <begin position="5"/>
        <end position="74"/>
    </location>
</feature>
<evidence type="ECO:0000256" key="1">
    <source>
        <dbReference type="ARBA" id="ARBA00008724"/>
    </source>
</evidence>
<dbReference type="PANTHER" id="PTHR12532">
    <property type="entry name" value="TRANSLATIONAL ACTIVATOR OF CYTOCHROME C OXIDASE 1"/>
    <property type="match status" value="1"/>
</dbReference>
<proteinExistence type="inferred from homology"/>